<dbReference type="InterPro" id="IPR013520">
    <property type="entry name" value="Ribonucl_H"/>
</dbReference>
<dbReference type="GeneID" id="17283349"/>
<proteinExistence type="predicted"/>
<sequence>FEWLLVLDVEATCDARGRPWEHEIIEFPVVALNLRTLQVEHEFHSFVRPTANQTLTPFCRKLTGITQEQVDAAPPLDAVLREFDGWLRERGLVNTAEARSFAFGTDGHFDCQFFVDGECSRKGIPKAEYFDKWVNLKQLFADHYKVRRCKIAKMLERQGMRFEGRLHSGIDDSRNIARIAAQLVRDG</sequence>
<dbReference type="GO" id="GO:0000175">
    <property type="term" value="F:3'-5'-RNA exonuclease activity"/>
    <property type="evidence" value="ECO:0007669"/>
    <property type="project" value="InterPro"/>
</dbReference>
<dbReference type="OMA" id="FNYANEI"/>
<evidence type="ECO:0000256" key="2">
    <source>
        <dbReference type="ARBA" id="ARBA00022801"/>
    </source>
</evidence>
<dbReference type="RefSeq" id="XP_005790508.1">
    <property type="nucleotide sequence ID" value="XM_005790451.1"/>
</dbReference>
<keyword evidence="3" id="KW-0269">Exonuclease</keyword>
<dbReference type="GO" id="GO:0003676">
    <property type="term" value="F:nucleic acid binding"/>
    <property type="evidence" value="ECO:0007669"/>
    <property type="project" value="InterPro"/>
</dbReference>
<keyword evidence="1" id="KW-0540">Nuclease</keyword>
<dbReference type="KEGG" id="ehx:EMIHUDRAFT_44906"/>
<dbReference type="AlphaFoldDB" id="A0A0D3KQP4"/>
<evidence type="ECO:0000259" key="4">
    <source>
        <dbReference type="SMART" id="SM00479"/>
    </source>
</evidence>
<dbReference type="Pfam" id="PF00929">
    <property type="entry name" value="RNase_T"/>
    <property type="match status" value="1"/>
</dbReference>
<evidence type="ECO:0000313" key="6">
    <source>
        <dbReference type="Proteomes" id="UP000013827"/>
    </source>
</evidence>
<organism evidence="5 6">
    <name type="scientific">Emiliania huxleyi (strain CCMP1516)</name>
    <dbReference type="NCBI Taxonomy" id="280463"/>
    <lineage>
        <taxon>Eukaryota</taxon>
        <taxon>Haptista</taxon>
        <taxon>Haptophyta</taxon>
        <taxon>Prymnesiophyceae</taxon>
        <taxon>Isochrysidales</taxon>
        <taxon>Noelaerhabdaceae</taxon>
        <taxon>Emiliania</taxon>
    </lineage>
</organism>
<evidence type="ECO:0000313" key="5">
    <source>
        <dbReference type="EnsemblProtists" id="EOD38079"/>
    </source>
</evidence>
<evidence type="ECO:0000256" key="3">
    <source>
        <dbReference type="ARBA" id="ARBA00022839"/>
    </source>
</evidence>
<protein>
    <recommendedName>
        <fullName evidence="4">Exonuclease domain-containing protein</fullName>
    </recommendedName>
</protein>
<dbReference type="InterPro" id="IPR051274">
    <property type="entry name" value="3-5_Exoribonuclease"/>
</dbReference>
<reference evidence="5" key="2">
    <citation type="submission" date="2024-10" db="UniProtKB">
        <authorList>
            <consortium name="EnsemblProtists"/>
        </authorList>
    </citation>
    <scope>IDENTIFICATION</scope>
</reference>
<evidence type="ECO:0000256" key="1">
    <source>
        <dbReference type="ARBA" id="ARBA00022722"/>
    </source>
</evidence>
<dbReference type="InterPro" id="IPR012337">
    <property type="entry name" value="RNaseH-like_sf"/>
</dbReference>
<dbReference type="InterPro" id="IPR036397">
    <property type="entry name" value="RNaseH_sf"/>
</dbReference>
<dbReference type="Gene3D" id="3.30.420.10">
    <property type="entry name" value="Ribonuclease H-like superfamily/Ribonuclease H"/>
    <property type="match status" value="1"/>
</dbReference>
<reference evidence="6" key="1">
    <citation type="journal article" date="2013" name="Nature">
        <title>Pan genome of the phytoplankton Emiliania underpins its global distribution.</title>
        <authorList>
            <person name="Read B.A."/>
            <person name="Kegel J."/>
            <person name="Klute M.J."/>
            <person name="Kuo A."/>
            <person name="Lefebvre S.C."/>
            <person name="Maumus F."/>
            <person name="Mayer C."/>
            <person name="Miller J."/>
            <person name="Monier A."/>
            <person name="Salamov A."/>
            <person name="Young J."/>
            <person name="Aguilar M."/>
            <person name="Claverie J.M."/>
            <person name="Frickenhaus S."/>
            <person name="Gonzalez K."/>
            <person name="Herman E.K."/>
            <person name="Lin Y.C."/>
            <person name="Napier J."/>
            <person name="Ogata H."/>
            <person name="Sarno A.F."/>
            <person name="Shmutz J."/>
            <person name="Schroeder D."/>
            <person name="de Vargas C."/>
            <person name="Verret F."/>
            <person name="von Dassow P."/>
            <person name="Valentin K."/>
            <person name="Van de Peer Y."/>
            <person name="Wheeler G."/>
            <person name="Dacks J.B."/>
            <person name="Delwiche C.F."/>
            <person name="Dyhrman S.T."/>
            <person name="Glockner G."/>
            <person name="John U."/>
            <person name="Richards T."/>
            <person name="Worden A.Z."/>
            <person name="Zhang X."/>
            <person name="Grigoriev I.V."/>
            <person name="Allen A.E."/>
            <person name="Bidle K."/>
            <person name="Borodovsky M."/>
            <person name="Bowler C."/>
            <person name="Brownlee C."/>
            <person name="Cock J.M."/>
            <person name="Elias M."/>
            <person name="Gladyshev V.N."/>
            <person name="Groth M."/>
            <person name="Guda C."/>
            <person name="Hadaegh A."/>
            <person name="Iglesias-Rodriguez M.D."/>
            <person name="Jenkins J."/>
            <person name="Jones B.M."/>
            <person name="Lawson T."/>
            <person name="Leese F."/>
            <person name="Lindquist E."/>
            <person name="Lobanov A."/>
            <person name="Lomsadze A."/>
            <person name="Malik S.B."/>
            <person name="Marsh M.E."/>
            <person name="Mackinder L."/>
            <person name="Mock T."/>
            <person name="Mueller-Roeber B."/>
            <person name="Pagarete A."/>
            <person name="Parker M."/>
            <person name="Probert I."/>
            <person name="Quesneville H."/>
            <person name="Raines C."/>
            <person name="Rensing S.A."/>
            <person name="Riano-Pachon D.M."/>
            <person name="Richier S."/>
            <person name="Rokitta S."/>
            <person name="Shiraiwa Y."/>
            <person name="Soanes D.M."/>
            <person name="van der Giezen M."/>
            <person name="Wahlund T.M."/>
            <person name="Williams B."/>
            <person name="Wilson W."/>
            <person name="Wolfe G."/>
            <person name="Wurch L.L."/>
        </authorList>
    </citation>
    <scope>NUCLEOTIDE SEQUENCE</scope>
</reference>
<dbReference type="CDD" id="cd06133">
    <property type="entry name" value="ERI-1_3'hExo_like"/>
    <property type="match status" value="1"/>
</dbReference>
<dbReference type="STRING" id="2903.R1FX63"/>
<dbReference type="InterPro" id="IPR047201">
    <property type="entry name" value="ERI-1_3'hExo-like"/>
</dbReference>
<dbReference type="Proteomes" id="UP000013827">
    <property type="component" value="Unassembled WGS sequence"/>
</dbReference>
<dbReference type="HOGENOM" id="CLU_037266_4_3_1"/>
<dbReference type="SUPFAM" id="SSF53098">
    <property type="entry name" value="Ribonuclease H-like"/>
    <property type="match status" value="1"/>
</dbReference>
<dbReference type="PaxDb" id="2903-EOD38079"/>
<keyword evidence="6" id="KW-1185">Reference proteome</keyword>
<keyword evidence="2" id="KW-0378">Hydrolase</keyword>
<dbReference type="PANTHER" id="PTHR23044:SF61">
    <property type="entry name" value="3'-5' EXORIBONUCLEASE 1-RELATED"/>
    <property type="match status" value="1"/>
</dbReference>
<name>A0A0D3KQP4_EMIH1</name>
<feature type="domain" description="Exonuclease" evidence="4">
    <location>
        <begin position="3"/>
        <end position="187"/>
    </location>
</feature>
<dbReference type="EnsemblProtists" id="EOD38079">
    <property type="protein sequence ID" value="EOD38079"/>
    <property type="gene ID" value="EMIHUDRAFT_44906"/>
</dbReference>
<dbReference type="PANTHER" id="PTHR23044">
    <property type="entry name" value="3'-5' EXONUCLEASE ERI1-RELATED"/>
    <property type="match status" value="1"/>
</dbReference>
<dbReference type="SMART" id="SM00479">
    <property type="entry name" value="EXOIII"/>
    <property type="match status" value="1"/>
</dbReference>
<accession>A0A0D3KQP4</accession>
<dbReference type="eggNOG" id="KOG0542">
    <property type="taxonomic scope" value="Eukaryota"/>
</dbReference>